<feature type="domain" description="Caspase family p20" evidence="8">
    <location>
        <begin position="267"/>
        <end position="392"/>
    </location>
</feature>
<dbReference type="GO" id="GO:0004197">
    <property type="term" value="F:cysteine-type endopeptidase activity"/>
    <property type="evidence" value="ECO:0007669"/>
    <property type="project" value="InterPro"/>
</dbReference>
<dbReference type="InterPro" id="IPR001309">
    <property type="entry name" value="Pept_C14_p20"/>
</dbReference>
<dbReference type="AlphaFoldDB" id="A0A8W8JC50"/>
<dbReference type="InterPro" id="IPR002138">
    <property type="entry name" value="Pept_C14_p10"/>
</dbReference>
<dbReference type="GO" id="GO:0005737">
    <property type="term" value="C:cytoplasm"/>
    <property type="evidence" value="ECO:0007669"/>
    <property type="project" value="UniProtKB-ARBA"/>
</dbReference>
<evidence type="ECO:0000256" key="2">
    <source>
        <dbReference type="ARBA" id="ARBA00022703"/>
    </source>
</evidence>
<dbReference type="InterPro" id="IPR029030">
    <property type="entry name" value="Caspase-like_dom_sf"/>
</dbReference>
<organism evidence="9 10">
    <name type="scientific">Magallana gigas</name>
    <name type="common">Pacific oyster</name>
    <name type="synonym">Crassostrea gigas</name>
    <dbReference type="NCBI Taxonomy" id="29159"/>
    <lineage>
        <taxon>Eukaryota</taxon>
        <taxon>Metazoa</taxon>
        <taxon>Spiralia</taxon>
        <taxon>Lophotrochozoa</taxon>
        <taxon>Mollusca</taxon>
        <taxon>Bivalvia</taxon>
        <taxon>Autobranchia</taxon>
        <taxon>Pteriomorphia</taxon>
        <taxon>Ostreida</taxon>
        <taxon>Ostreoidea</taxon>
        <taxon>Ostreidae</taxon>
        <taxon>Magallana</taxon>
    </lineage>
</organism>
<dbReference type="Proteomes" id="UP000005408">
    <property type="component" value="Unassembled WGS sequence"/>
</dbReference>
<dbReference type="GO" id="GO:0006915">
    <property type="term" value="P:apoptotic process"/>
    <property type="evidence" value="ECO:0007669"/>
    <property type="project" value="UniProtKB-KW"/>
</dbReference>
<evidence type="ECO:0000313" key="10">
    <source>
        <dbReference type="Proteomes" id="UP000005408"/>
    </source>
</evidence>
<evidence type="ECO:0000259" key="7">
    <source>
        <dbReference type="PROSITE" id="PS50207"/>
    </source>
</evidence>
<evidence type="ECO:0000256" key="1">
    <source>
        <dbReference type="ARBA" id="ARBA00010134"/>
    </source>
</evidence>
<feature type="domain" description="Caspase family p10" evidence="7">
    <location>
        <begin position="433"/>
        <end position="518"/>
    </location>
</feature>
<dbReference type="Gene3D" id="1.10.533.10">
    <property type="entry name" value="Death Domain, Fas"/>
    <property type="match status" value="1"/>
</dbReference>
<keyword evidence="2" id="KW-0053">Apoptosis</keyword>
<dbReference type="InterPro" id="IPR011029">
    <property type="entry name" value="DEATH-like_dom_sf"/>
</dbReference>
<dbReference type="SMART" id="SM00115">
    <property type="entry name" value="CASc"/>
    <property type="match status" value="1"/>
</dbReference>
<evidence type="ECO:0000259" key="6">
    <source>
        <dbReference type="PROSITE" id="PS50168"/>
    </source>
</evidence>
<reference evidence="9" key="1">
    <citation type="submission" date="2022-08" db="UniProtKB">
        <authorList>
            <consortium name="EnsemblMetazoa"/>
        </authorList>
    </citation>
    <scope>IDENTIFICATION</scope>
    <source>
        <strain evidence="9">05x7-T-G4-1.051#20</strain>
    </source>
</reference>
<dbReference type="OrthoDB" id="6145010at2759"/>
<evidence type="ECO:0000259" key="8">
    <source>
        <dbReference type="PROSITE" id="PS50208"/>
    </source>
</evidence>
<evidence type="ECO:0000256" key="3">
    <source>
        <dbReference type="ARBA" id="ARBA00022737"/>
    </source>
</evidence>
<dbReference type="GO" id="GO:0042981">
    <property type="term" value="P:regulation of apoptotic process"/>
    <property type="evidence" value="ECO:0007669"/>
    <property type="project" value="InterPro"/>
</dbReference>
<dbReference type="Pfam" id="PF01335">
    <property type="entry name" value="DED"/>
    <property type="match status" value="1"/>
</dbReference>
<dbReference type="PANTHER" id="PTHR48169">
    <property type="entry name" value="DED DOMAIN-CONTAINING PROTEIN"/>
    <property type="match status" value="1"/>
</dbReference>
<dbReference type="PROSITE" id="PS01122">
    <property type="entry name" value="CASPASE_CYS"/>
    <property type="match status" value="1"/>
</dbReference>
<keyword evidence="10" id="KW-1185">Reference proteome</keyword>
<accession>A0A8W8JC50</accession>
<dbReference type="EnsemblMetazoa" id="G18465.1">
    <property type="protein sequence ID" value="G18465.1:cds"/>
    <property type="gene ID" value="G18465"/>
</dbReference>
<dbReference type="CDD" id="cd00032">
    <property type="entry name" value="CASc"/>
    <property type="match status" value="1"/>
</dbReference>
<evidence type="ECO:0000256" key="4">
    <source>
        <dbReference type="RuleBase" id="RU003971"/>
    </source>
</evidence>
<dbReference type="InterPro" id="IPR033139">
    <property type="entry name" value="Caspase_cys_AS"/>
</dbReference>
<proteinExistence type="inferred from homology"/>
<evidence type="ECO:0000313" key="9">
    <source>
        <dbReference type="EnsemblMetazoa" id="G18465.1:cds"/>
    </source>
</evidence>
<evidence type="ECO:0000256" key="5">
    <source>
        <dbReference type="SAM" id="MobiDB-lite"/>
    </source>
</evidence>
<dbReference type="PROSITE" id="PS50168">
    <property type="entry name" value="DED"/>
    <property type="match status" value="1"/>
</dbReference>
<keyword evidence="3" id="KW-0677">Repeat</keyword>
<feature type="region of interest" description="Disordered" evidence="5">
    <location>
        <begin position="211"/>
        <end position="246"/>
    </location>
</feature>
<dbReference type="PANTHER" id="PTHR48169:SF7">
    <property type="entry name" value="CASPASE 10"/>
    <property type="match status" value="1"/>
</dbReference>
<dbReference type="SUPFAM" id="SSF47986">
    <property type="entry name" value="DEATH domain"/>
    <property type="match status" value="1"/>
</dbReference>
<dbReference type="GO" id="GO:0051604">
    <property type="term" value="P:protein maturation"/>
    <property type="evidence" value="ECO:0007669"/>
    <property type="project" value="UniProtKB-ARBA"/>
</dbReference>
<dbReference type="PRINTS" id="PR00376">
    <property type="entry name" value="IL1BCENZYME"/>
</dbReference>
<dbReference type="InterPro" id="IPR015917">
    <property type="entry name" value="Pept_C14A"/>
</dbReference>
<dbReference type="PROSITE" id="PS50207">
    <property type="entry name" value="CASPASE_P10"/>
    <property type="match status" value="1"/>
</dbReference>
<dbReference type="GO" id="GO:0006508">
    <property type="term" value="P:proteolysis"/>
    <property type="evidence" value="ECO:0007669"/>
    <property type="project" value="InterPro"/>
</dbReference>
<evidence type="ECO:0008006" key="11">
    <source>
        <dbReference type="Google" id="ProtNLM"/>
    </source>
</evidence>
<dbReference type="InterPro" id="IPR011600">
    <property type="entry name" value="Pept_C14_caspase"/>
</dbReference>
<dbReference type="SUPFAM" id="SSF52129">
    <property type="entry name" value="Caspase-like"/>
    <property type="match status" value="1"/>
</dbReference>
<dbReference type="PROSITE" id="PS50208">
    <property type="entry name" value="CASPASE_P20"/>
    <property type="match status" value="1"/>
</dbReference>
<feature type="domain" description="DED" evidence="6">
    <location>
        <begin position="7"/>
        <end position="89"/>
    </location>
</feature>
<comment type="similarity">
    <text evidence="1 4">Belongs to the peptidase C14A family.</text>
</comment>
<dbReference type="Pfam" id="PF00656">
    <property type="entry name" value="Peptidase_C14"/>
    <property type="match status" value="1"/>
</dbReference>
<dbReference type="Gene3D" id="3.40.50.1460">
    <property type="match status" value="1"/>
</dbReference>
<sequence length="523" mass="57883">MEATTSNCRMLLIEINEKLSSDDFQSLTFLAKDIVNRKRIKENENRLEFFEDLEKKAVIKCGTEETDLLFLKQAFLIMGKNNLVSALDKVGEGPCKQSSRETFVNTRRKLLYQVGEETGQEELQNLKAHLSSQVGVGKRTLDLIRDVWDCLDVLEERLSDSEMFPLLKTVYTADVKLSGLLDDFIKGIAIVGATGGQTDKAPVQEVGEHAQTHTLGTQVEDRMGSEETTYDPPPPSDGSTMTPDGALSRFSATTLSSRLSAYDKGENAGICIVLNNETFANANTHPTRNGTNADRDLLEWSFKLFGFDVRVYNNQTCQEITQLLGEIQQIDHKDNGALVVCTLSHGDLNMVSGACGQDLPINSMTSLFRADNCPSLAGKPKFFIFQACQGKDTQDVWHQTNAPVMAESDTNLVPNMAEVMTEVPHLHQLNLAPAEADFLIAHSTMPGYVSFRNGKGSFFVQSLVKHLKAHSPREDVISILVEVNRDVSQTIGRTSGGQIAAQIPEPKVRLTKKFYLFPVETEV</sequence>
<name>A0A8W8JC50_MAGGI</name>
<protein>
    <recommendedName>
        <fullName evidence="11">Caspase-8</fullName>
    </recommendedName>
</protein>
<dbReference type="InterPro" id="IPR001875">
    <property type="entry name" value="DED_dom"/>
</dbReference>